<dbReference type="Proteomes" id="UP000037136">
    <property type="component" value="Unassembled WGS sequence"/>
</dbReference>
<gene>
    <name evidence="2" type="ORF">XA68_15637</name>
</gene>
<feature type="signal peptide" evidence="1">
    <location>
        <begin position="1"/>
        <end position="15"/>
    </location>
</feature>
<name>A0A2A9PKF0_OPHUN</name>
<reference evidence="2 3" key="2">
    <citation type="journal article" date="2017" name="Sci. Rep.">
        <title>Ant-infecting Ophiocordyceps genomes reveal a high diversity of potential behavioral manipulation genes and a possible major role for enterotoxins.</title>
        <authorList>
            <person name="de Bekker C."/>
            <person name="Ohm R.A."/>
            <person name="Evans H.C."/>
            <person name="Brachmann A."/>
            <person name="Hughes D.P."/>
        </authorList>
    </citation>
    <scope>NUCLEOTIDE SEQUENCE [LARGE SCALE GENOMIC DNA]</scope>
    <source>
        <strain evidence="2 3">SC16a</strain>
    </source>
</reference>
<reference evidence="2 3" key="1">
    <citation type="journal article" date="2015" name="BMC Genomics">
        <title>Gene expression during zombie ant biting behavior reflects the complexity underlying fungal parasitic behavioral manipulation.</title>
        <authorList>
            <person name="de Bekker C."/>
            <person name="Ohm R.A."/>
            <person name="Loreto R.G."/>
            <person name="Sebastian A."/>
            <person name="Albert I."/>
            <person name="Merrow M."/>
            <person name="Brachmann A."/>
            <person name="Hughes D.P."/>
        </authorList>
    </citation>
    <scope>NUCLEOTIDE SEQUENCE [LARGE SCALE GENOMIC DNA]</scope>
    <source>
        <strain evidence="2 3">SC16a</strain>
    </source>
</reference>
<dbReference type="OrthoDB" id="4905516at2759"/>
<accession>A0A2A9PKF0</accession>
<comment type="caution">
    <text evidence="2">The sequence shown here is derived from an EMBL/GenBank/DDBJ whole genome shotgun (WGS) entry which is preliminary data.</text>
</comment>
<dbReference type="EMBL" id="LAZP02000047">
    <property type="protein sequence ID" value="PFH61975.1"/>
    <property type="molecule type" value="Genomic_DNA"/>
</dbReference>
<evidence type="ECO:0000313" key="3">
    <source>
        <dbReference type="Proteomes" id="UP000037136"/>
    </source>
</evidence>
<dbReference type="AlphaFoldDB" id="A0A2A9PKF0"/>
<protein>
    <submittedName>
        <fullName evidence="2">Uncharacterized protein</fullName>
    </submittedName>
</protein>
<feature type="chain" id="PRO_5013129228" evidence="1">
    <location>
        <begin position="16"/>
        <end position="188"/>
    </location>
</feature>
<proteinExistence type="predicted"/>
<evidence type="ECO:0000313" key="2">
    <source>
        <dbReference type="EMBL" id="PFH61975.1"/>
    </source>
</evidence>
<sequence length="188" mass="20060">MKAALALTLFGLGLANPLAEVNQIALRKPNTGAKCTLTCKNLVPIEKLGCRMSQYGCLDRKGKSCGDSGSNRGTLCVVDGPCGAGWHGCLDDKTGQDDNLPAGTHDGHCPGDGDKCSHCRDDAGDICKDYDDKDLMKHLPCVMICLKHCETCTSCKLKLGKHSDHVCKHQFFGVCGHHETLSGISSEL</sequence>
<keyword evidence="1" id="KW-0732">Signal</keyword>
<keyword evidence="3" id="KW-1185">Reference proteome</keyword>
<evidence type="ECO:0000256" key="1">
    <source>
        <dbReference type="SAM" id="SignalP"/>
    </source>
</evidence>
<organism evidence="2 3">
    <name type="scientific">Ophiocordyceps unilateralis</name>
    <name type="common">Zombie-ant fungus</name>
    <name type="synonym">Torrubia unilateralis</name>
    <dbReference type="NCBI Taxonomy" id="268505"/>
    <lineage>
        <taxon>Eukaryota</taxon>
        <taxon>Fungi</taxon>
        <taxon>Dikarya</taxon>
        <taxon>Ascomycota</taxon>
        <taxon>Pezizomycotina</taxon>
        <taxon>Sordariomycetes</taxon>
        <taxon>Hypocreomycetidae</taxon>
        <taxon>Hypocreales</taxon>
        <taxon>Ophiocordycipitaceae</taxon>
        <taxon>Ophiocordyceps</taxon>
    </lineage>
</organism>